<comment type="caution">
    <text evidence="2">The sequence shown here is derived from an EMBL/GenBank/DDBJ whole genome shotgun (WGS) entry which is preliminary data.</text>
</comment>
<gene>
    <name evidence="2" type="ORF">KOW79_007977</name>
</gene>
<evidence type="ECO:0000313" key="3">
    <source>
        <dbReference type="Proteomes" id="UP000824219"/>
    </source>
</evidence>
<sequence>MLAPRLLVFCDSNVFRKLHAARGSEWNSPERLALCVERLASYPSGPYLLRMSDEADSSQRSPEKRQSIKDDQAQ</sequence>
<reference evidence="2 3" key="1">
    <citation type="submission" date="2021-06" db="EMBL/GenBank/DDBJ databases">
        <title>Chromosome-level genome assembly of the red-tail catfish (Hemibagrus wyckioides).</title>
        <authorList>
            <person name="Shao F."/>
        </authorList>
    </citation>
    <scope>NUCLEOTIDE SEQUENCE [LARGE SCALE GENOMIC DNA]</scope>
    <source>
        <strain evidence="2">EC202008001</strain>
        <tissue evidence="2">Blood</tissue>
    </source>
</reference>
<keyword evidence="3" id="KW-1185">Reference proteome</keyword>
<organism evidence="2 3">
    <name type="scientific">Hemibagrus wyckioides</name>
    <dbReference type="NCBI Taxonomy" id="337641"/>
    <lineage>
        <taxon>Eukaryota</taxon>
        <taxon>Metazoa</taxon>
        <taxon>Chordata</taxon>
        <taxon>Craniata</taxon>
        <taxon>Vertebrata</taxon>
        <taxon>Euteleostomi</taxon>
        <taxon>Actinopterygii</taxon>
        <taxon>Neopterygii</taxon>
        <taxon>Teleostei</taxon>
        <taxon>Ostariophysi</taxon>
        <taxon>Siluriformes</taxon>
        <taxon>Bagridae</taxon>
        <taxon>Hemibagrus</taxon>
    </lineage>
</organism>
<dbReference type="EMBL" id="JAHKSW010000009">
    <property type="protein sequence ID" value="KAG7328033.1"/>
    <property type="molecule type" value="Genomic_DNA"/>
</dbReference>
<feature type="region of interest" description="Disordered" evidence="1">
    <location>
        <begin position="50"/>
        <end position="74"/>
    </location>
</feature>
<feature type="compositionally biased region" description="Basic and acidic residues" evidence="1">
    <location>
        <begin position="61"/>
        <end position="74"/>
    </location>
</feature>
<dbReference type="AlphaFoldDB" id="A0A9D3NVE0"/>
<proteinExistence type="predicted"/>
<name>A0A9D3NVE0_9TELE</name>
<accession>A0A9D3NVE0</accession>
<protein>
    <submittedName>
        <fullName evidence="2">Uncharacterized protein</fullName>
    </submittedName>
</protein>
<evidence type="ECO:0000256" key="1">
    <source>
        <dbReference type="SAM" id="MobiDB-lite"/>
    </source>
</evidence>
<dbReference type="Proteomes" id="UP000824219">
    <property type="component" value="Linkage Group LG09"/>
</dbReference>
<evidence type="ECO:0000313" key="2">
    <source>
        <dbReference type="EMBL" id="KAG7328033.1"/>
    </source>
</evidence>